<feature type="region of interest" description="Disordered" evidence="5">
    <location>
        <begin position="194"/>
        <end position="224"/>
    </location>
</feature>
<dbReference type="GO" id="GO:0005634">
    <property type="term" value="C:nucleus"/>
    <property type="evidence" value="ECO:0007669"/>
    <property type="project" value="UniProtKB-SubCell"/>
</dbReference>
<keyword evidence="4" id="KW-0175">Coiled coil</keyword>
<gene>
    <name evidence="7" type="primary">LOC105366479</name>
</gene>
<name>A0AAJ6YS33_9HYME</name>
<evidence type="ECO:0000313" key="7">
    <source>
        <dbReference type="RefSeq" id="XP_011503239.1"/>
    </source>
</evidence>
<organism evidence="6 7">
    <name type="scientific">Ceratosolen solmsi marchali</name>
    <dbReference type="NCBI Taxonomy" id="326594"/>
    <lineage>
        <taxon>Eukaryota</taxon>
        <taxon>Metazoa</taxon>
        <taxon>Ecdysozoa</taxon>
        <taxon>Arthropoda</taxon>
        <taxon>Hexapoda</taxon>
        <taxon>Insecta</taxon>
        <taxon>Pterygota</taxon>
        <taxon>Neoptera</taxon>
        <taxon>Endopterygota</taxon>
        <taxon>Hymenoptera</taxon>
        <taxon>Apocrita</taxon>
        <taxon>Proctotrupomorpha</taxon>
        <taxon>Chalcidoidea</taxon>
        <taxon>Agaonidae</taxon>
        <taxon>Agaoninae</taxon>
        <taxon>Ceratosolen</taxon>
    </lineage>
</organism>
<dbReference type="GO" id="GO:0003682">
    <property type="term" value="F:chromatin binding"/>
    <property type="evidence" value="ECO:0007669"/>
    <property type="project" value="TreeGrafter"/>
</dbReference>
<dbReference type="RefSeq" id="XP_011503239.1">
    <property type="nucleotide sequence ID" value="XM_011504937.1"/>
</dbReference>
<evidence type="ECO:0000313" key="6">
    <source>
        <dbReference type="Proteomes" id="UP000695007"/>
    </source>
</evidence>
<comment type="subcellular location">
    <subcellularLocation>
        <location evidence="1">Nucleus</location>
    </subcellularLocation>
</comment>
<dbReference type="InterPro" id="IPR004127">
    <property type="entry name" value="Prefoldin_subunit_alpha"/>
</dbReference>
<dbReference type="InterPro" id="IPR052255">
    <property type="entry name" value="RNA_pol_II_subunit5-mediator"/>
</dbReference>
<evidence type="ECO:0000256" key="4">
    <source>
        <dbReference type="SAM" id="Coils"/>
    </source>
</evidence>
<evidence type="ECO:0000256" key="5">
    <source>
        <dbReference type="SAM" id="MobiDB-lite"/>
    </source>
</evidence>
<dbReference type="Proteomes" id="UP000695007">
    <property type="component" value="Unplaced"/>
</dbReference>
<feature type="compositionally biased region" description="Acidic residues" evidence="5">
    <location>
        <begin position="205"/>
        <end position="215"/>
    </location>
</feature>
<dbReference type="GeneID" id="105366479"/>
<evidence type="ECO:0000256" key="2">
    <source>
        <dbReference type="ARBA" id="ARBA00023242"/>
    </source>
</evidence>
<dbReference type="AlphaFoldDB" id="A0AAJ6YS33"/>
<dbReference type="PANTHER" id="PTHR15111:SF0">
    <property type="entry name" value="UNCONVENTIONAL PREFOLDIN RPB5 INTERACTOR 1"/>
    <property type="match status" value="1"/>
</dbReference>
<dbReference type="CTD" id="37924"/>
<dbReference type="KEGG" id="csol:105366479"/>
<dbReference type="GO" id="GO:0019212">
    <property type="term" value="F:phosphatase inhibitor activity"/>
    <property type="evidence" value="ECO:0007669"/>
    <property type="project" value="TreeGrafter"/>
</dbReference>
<proteinExistence type="inferred from homology"/>
<dbReference type="Gene3D" id="1.10.287.370">
    <property type="match status" value="1"/>
</dbReference>
<feature type="coiled-coil region" evidence="4">
    <location>
        <begin position="75"/>
        <end position="102"/>
    </location>
</feature>
<dbReference type="SUPFAM" id="SSF46579">
    <property type="entry name" value="Prefoldin"/>
    <property type="match status" value="1"/>
</dbReference>
<reference evidence="7" key="1">
    <citation type="submission" date="2025-08" db="UniProtKB">
        <authorList>
            <consortium name="RefSeq"/>
        </authorList>
    </citation>
    <scope>IDENTIFICATION</scope>
</reference>
<keyword evidence="2" id="KW-0539">Nucleus</keyword>
<accession>A0AAJ6YS33</accession>
<dbReference type="GO" id="GO:0000122">
    <property type="term" value="P:negative regulation of transcription by RNA polymerase II"/>
    <property type="evidence" value="ECO:0007669"/>
    <property type="project" value="TreeGrafter"/>
</dbReference>
<dbReference type="GO" id="GO:0003714">
    <property type="term" value="F:transcription corepressor activity"/>
    <property type="evidence" value="ECO:0007669"/>
    <property type="project" value="TreeGrafter"/>
</dbReference>
<comment type="similarity">
    <text evidence="3">Belongs to the RNA polymerase II subunit 5-mediating protein family.</text>
</comment>
<dbReference type="Pfam" id="PF02996">
    <property type="entry name" value="Prefoldin"/>
    <property type="match status" value="1"/>
</dbReference>
<dbReference type="InterPro" id="IPR009053">
    <property type="entry name" value="Prefoldin"/>
</dbReference>
<keyword evidence="6" id="KW-1185">Reference proteome</keyword>
<dbReference type="CDD" id="cd23159">
    <property type="entry name" value="Prefoldin_URI1"/>
    <property type="match status" value="1"/>
</dbReference>
<dbReference type="PANTHER" id="PTHR15111">
    <property type="entry name" value="RNA POLYMERASE II SUBUNIT 5-MEDIATING PROTEIN NNX3"/>
    <property type="match status" value="1"/>
</dbReference>
<evidence type="ECO:0000256" key="1">
    <source>
        <dbReference type="ARBA" id="ARBA00004123"/>
    </source>
</evidence>
<sequence>EIQQNEKHIKKWTQYRDRHKQIIEGLKMLSLELSMNCIVPIGKRALMKGKLKHTSEILTCIGDGYFIKYTTQQAIALCNRRIKHSEEILKDFEQERNLLETRQMLPLVFDAFEFNNCENVVEHWDEKRLEDWKVLHKKKEKEYRQKLMKLKCQKKQKIETEDDLFKRLDQLELEEELADEFNRLDEEHQQFYGEHLQDNKIQPELQEDMDEDSSEESNKEEREHENKIYLKYMQENKVDKIETAIENTERTPDKDNKINGKFEVSIIKEDKANKLLDKLNLCIDSVSSHYQSGEIERQKLNNQSTATQNLSNDVPCLENDVDIEKSKGFVKRVSFAEPHFVEVASFSHEINENNKEEQLVNESDIDNDTIKINFTPSEIEPSICKNNTETKIMNPDDIYRIFCKPKSILKKSPDNEDFNKNTRLIDESIKEQITKDIETDQIAKSTYNLVVQDVQNRKIEETVTEYKESNNQNRPISRFKLERANLKKAFK</sequence>
<protein>
    <submittedName>
        <fullName evidence="7">RNA polymerase II subunit 5-mediating protein homolog</fullName>
    </submittedName>
</protein>
<evidence type="ECO:0000256" key="3">
    <source>
        <dbReference type="ARBA" id="ARBA00038295"/>
    </source>
</evidence>
<feature type="non-terminal residue" evidence="7">
    <location>
        <position position="1"/>
    </location>
</feature>